<keyword evidence="3" id="KW-0186">Copper</keyword>
<dbReference type="InterPro" id="IPR034282">
    <property type="entry name" value="CuRO_2_CopA"/>
</dbReference>
<keyword evidence="2" id="KW-0560">Oxidoreductase</keyword>
<dbReference type="InterPro" id="IPR033138">
    <property type="entry name" value="Cu_oxidase_CS"/>
</dbReference>
<dbReference type="CDD" id="cd13896">
    <property type="entry name" value="CuRO_3_CopA"/>
    <property type="match status" value="1"/>
</dbReference>
<evidence type="ECO:0000256" key="1">
    <source>
        <dbReference type="ARBA" id="ARBA00022723"/>
    </source>
</evidence>
<dbReference type="InterPro" id="IPR011707">
    <property type="entry name" value="Cu-oxidase-like_N"/>
</dbReference>
<name>A0ABX8L7V0_9GAMM</name>
<protein>
    <submittedName>
        <fullName evidence="7">Copper resistance system multicopper oxidase</fullName>
    </submittedName>
</protein>
<keyword evidence="1" id="KW-0479">Metal-binding</keyword>
<evidence type="ECO:0000313" key="7">
    <source>
        <dbReference type="EMBL" id="QXB47835.1"/>
    </source>
</evidence>
<organism evidence="7 8">
    <name type="scientific">Acinetobacter seifertii</name>
    <dbReference type="NCBI Taxonomy" id="1530123"/>
    <lineage>
        <taxon>Bacteria</taxon>
        <taxon>Pseudomonadati</taxon>
        <taxon>Pseudomonadota</taxon>
        <taxon>Gammaproteobacteria</taxon>
        <taxon>Moraxellales</taxon>
        <taxon>Moraxellaceae</taxon>
        <taxon>Acinetobacter</taxon>
        <taxon>Acinetobacter calcoaceticus/baumannii complex</taxon>
    </lineage>
</organism>
<dbReference type="Proteomes" id="UP000683517">
    <property type="component" value="Chromosome"/>
</dbReference>
<dbReference type="InterPro" id="IPR002355">
    <property type="entry name" value="Cu_oxidase_Cu_BS"/>
</dbReference>
<feature type="domain" description="Plastocyanin-like" evidence="6">
    <location>
        <begin position="32"/>
        <end position="145"/>
    </location>
</feature>
<dbReference type="Pfam" id="PF07731">
    <property type="entry name" value="Cu-oxidase_2"/>
    <property type="match status" value="1"/>
</dbReference>
<dbReference type="InterPro" id="IPR034279">
    <property type="entry name" value="CuRO_3_CopA"/>
</dbReference>
<dbReference type="Pfam" id="PF07732">
    <property type="entry name" value="Cu-oxidase_3"/>
    <property type="match status" value="1"/>
</dbReference>
<dbReference type="RefSeq" id="WP_216985669.1">
    <property type="nucleotide sequence ID" value="NZ_CP077365.1"/>
</dbReference>
<accession>A0ABX8L7V0</accession>
<dbReference type="NCBIfam" id="TIGR01480">
    <property type="entry name" value="copper_res_A"/>
    <property type="match status" value="1"/>
</dbReference>
<dbReference type="Pfam" id="PF00394">
    <property type="entry name" value="Cu-oxidase"/>
    <property type="match status" value="1"/>
</dbReference>
<dbReference type="InterPro" id="IPR011706">
    <property type="entry name" value="Cu-oxidase_C"/>
</dbReference>
<evidence type="ECO:0000259" key="6">
    <source>
        <dbReference type="Pfam" id="PF07732"/>
    </source>
</evidence>
<dbReference type="InterPro" id="IPR045087">
    <property type="entry name" value="Cu-oxidase_fam"/>
</dbReference>
<dbReference type="CDD" id="cd13874">
    <property type="entry name" value="CuRO_2_CopA"/>
    <property type="match status" value="1"/>
</dbReference>
<gene>
    <name evidence="7" type="ORF">I6L30_07530</name>
</gene>
<reference evidence="7 8" key="1">
    <citation type="submission" date="2021-06" db="EMBL/GenBank/DDBJ databases">
        <title>FDA dAtabase for Regulatory Grade micrObial Sequences (FDA-ARGOS): Supporting development and validation of Infectious Disease Dx tests.</title>
        <authorList>
            <person name="Sproer C."/>
            <person name="Gronow S."/>
            <person name="Severitt S."/>
            <person name="Schroder I."/>
            <person name="Tallon L."/>
            <person name="Sadzewicz L."/>
            <person name="Zhao X."/>
            <person name="Boylan J."/>
            <person name="Ott S."/>
            <person name="Bowen H."/>
            <person name="Vavikolanu K."/>
            <person name="Mehta A."/>
            <person name="Aluvathingal J."/>
            <person name="Nadendla S."/>
            <person name="Lowell S."/>
            <person name="Myers T."/>
            <person name="Yan Y."/>
        </authorList>
    </citation>
    <scope>NUCLEOTIDE SEQUENCE [LARGE SCALE GENOMIC DNA]</scope>
    <source>
        <strain evidence="7 8">FDAARGOS 1400</strain>
    </source>
</reference>
<dbReference type="EMBL" id="CP077365">
    <property type="protein sequence ID" value="QXB47835.1"/>
    <property type="molecule type" value="Genomic_DNA"/>
</dbReference>
<dbReference type="PANTHER" id="PTHR11709">
    <property type="entry name" value="MULTI-COPPER OXIDASE"/>
    <property type="match status" value="1"/>
</dbReference>
<dbReference type="PROSITE" id="PS00079">
    <property type="entry name" value="MULTICOPPER_OXIDASE1"/>
    <property type="match status" value="1"/>
</dbReference>
<feature type="domain" description="Plastocyanin-like" evidence="4">
    <location>
        <begin position="160"/>
        <end position="329"/>
    </location>
</feature>
<sequence>MSHKTISSLVAVFGLLVSPWTLAAIKEYHLNINEQQVNVTGQPLKRITVNGKFTAPLLEFEEGDEAVIHVHNQLKNQDTSLHWHGLLLPGLMDGVPGFNGFKGIAPNGDFVYRFKVKQNGTYWYHAHSKGQEQDGLYGPLVIYPKGKIPVAVHEKTDRDYVVMLSDFHNSSSDSIMKNLKKSAEYYQNRRETVSDVWKQVKAQGLKATWQDRSMWNQMRMLKTDMSDVTGYTFLVNGKTSEQNWTGNFKAGDKVRLRFINASAMSFFDVRIPNLKMTVVSADGQPVKPVAIDEFRIGTAETYDVIVEPKQPNYQIEAESIDRSGFAIGTLHNENTQAVGPIQIPQPRPRALLTMDDMGMNHGSGSDEHAGHQMNMQHDMPAMPEMKKEMSQANHDHTMEMDHDMKNMSSEEHDHSMMQMKHDMSAMPEMKHDMQAMSSSEHDHAMMNMKHEMPSQSENKTKNNEPVYGWANASTPAGMKALQYSDLQSLTPQPDTRAPERELVIHLGGNMERYIWTINGKKFNEAEPLQVKYGERIRLKFVNDSMMAHPMHLHGMFMQLENGQQAENLPNKHTVIVPPGKTVTALLTADALGEWAIHCHLLYHMSAGMMNKLIVAQVNDGAVDASQAPVQSENEKGASHAHH</sequence>
<evidence type="ECO:0000313" key="8">
    <source>
        <dbReference type="Proteomes" id="UP000683517"/>
    </source>
</evidence>
<dbReference type="PANTHER" id="PTHR11709:SF394">
    <property type="entry name" value="FI03373P-RELATED"/>
    <property type="match status" value="1"/>
</dbReference>
<keyword evidence="8" id="KW-1185">Reference proteome</keyword>
<dbReference type="InterPro" id="IPR001117">
    <property type="entry name" value="Cu-oxidase_2nd"/>
</dbReference>
<evidence type="ECO:0000256" key="3">
    <source>
        <dbReference type="ARBA" id="ARBA00023008"/>
    </source>
</evidence>
<evidence type="ECO:0000259" key="5">
    <source>
        <dbReference type="Pfam" id="PF07731"/>
    </source>
</evidence>
<feature type="domain" description="Plastocyanin-like" evidence="5">
    <location>
        <begin position="498"/>
        <end position="615"/>
    </location>
</feature>
<evidence type="ECO:0000259" key="4">
    <source>
        <dbReference type="Pfam" id="PF00394"/>
    </source>
</evidence>
<evidence type="ECO:0000256" key="2">
    <source>
        <dbReference type="ARBA" id="ARBA00023002"/>
    </source>
</evidence>
<proteinExistence type="predicted"/>
<dbReference type="InterPro" id="IPR006376">
    <property type="entry name" value="Cu-R_CopA"/>
</dbReference>
<dbReference type="PROSITE" id="PS00080">
    <property type="entry name" value="MULTICOPPER_OXIDASE2"/>
    <property type="match status" value="1"/>
</dbReference>